<evidence type="ECO:0000313" key="2">
    <source>
        <dbReference type="Proteomes" id="UP001139700"/>
    </source>
</evidence>
<proteinExistence type="predicted"/>
<dbReference type="EMBL" id="JAJTTA010000002">
    <property type="protein sequence ID" value="MCF0040830.1"/>
    <property type="molecule type" value="Genomic_DNA"/>
</dbReference>
<accession>A0A9X1PC83</accession>
<comment type="caution">
    <text evidence="1">The sequence shown here is derived from an EMBL/GenBank/DDBJ whole genome shotgun (WGS) entry which is preliminary data.</text>
</comment>
<gene>
    <name evidence="1" type="ORF">LXM24_12090</name>
</gene>
<keyword evidence="2" id="KW-1185">Reference proteome</keyword>
<evidence type="ECO:0000313" key="1">
    <source>
        <dbReference type="EMBL" id="MCF0040830.1"/>
    </source>
</evidence>
<organism evidence="1 2">
    <name type="scientific">Dyadobacter fanqingshengii</name>
    <dbReference type="NCBI Taxonomy" id="2906443"/>
    <lineage>
        <taxon>Bacteria</taxon>
        <taxon>Pseudomonadati</taxon>
        <taxon>Bacteroidota</taxon>
        <taxon>Cytophagia</taxon>
        <taxon>Cytophagales</taxon>
        <taxon>Spirosomataceae</taxon>
        <taxon>Dyadobacter</taxon>
    </lineage>
</organism>
<sequence>MPTPLPSIHMPSFQEQVCNGLSEMQLQFEVTSRGHFSTHIVVSKGNGATLKIVLITLENWLEAGSFLRWQDEVRTMLAKREAGLKCVVIWEDYWINNEPIVKSRVNAMLGNSQKIAARLTQVRRIDQESAALFLEKNHLNGSVTSKTKYGLFLPKRYFRVLNEAFEYDHNSEELLVAVATFSAPRVFARADGPFRSFEMLRFASLLDTNVSGGLDKLLTAFAREKDPDDIMTYADREWSDGAGYVTLGFERISETAPMQFYLSATDMERTSKPDPKRIAIYNAGSIKFVKTYKLPN</sequence>
<dbReference type="AlphaFoldDB" id="A0A9X1PC83"/>
<protein>
    <submittedName>
        <fullName evidence="1">Uncharacterized protein</fullName>
    </submittedName>
</protein>
<dbReference type="RefSeq" id="WP_234613328.1">
    <property type="nucleotide sequence ID" value="NZ_CP098806.1"/>
</dbReference>
<reference evidence="1" key="1">
    <citation type="submission" date="2021-12" db="EMBL/GenBank/DDBJ databases">
        <title>Novel species in genus Dyadobacter.</title>
        <authorList>
            <person name="Ma C."/>
        </authorList>
    </citation>
    <scope>NUCLEOTIDE SEQUENCE</scope>
    <source>
        <strain evidence="1">CY399</strain>
    </source>
</reference>
<name>A0A9X1PC83_9BACT</name>
<dbReference type="Proteomes" id="UP001139700">
    <property type="component" value="Unassembled WGS sequence"/>
</dbReference>